<dbReference type="Gene3D" id="3.30.60.10">
    <property type="entry name" value="Endochitinase-like"/>
    <property type="match status" value="1"/>
</dbReference>
<dbReference type="PROSITE" id="PS01095">
    <property type="entry name" value="GH18_1"/>
    <property type="match status" value="1"/>
</dbReference>
<dbReference type="PROSITE" id="PS00026">
    <property type="entry name" value="CHIT_BIND_I_1"/>
    <property type="match status" value="1"/>
</dbReference>
<dbReference type="Proteomes" id="UP000054321">
    <property type="component" value="Unassembled WGS sequence"/>
</dbReference>
<dbReference type="Gene3D" id="3.20.20.80">
    <property type="entry name" value="Glycosidases"/>
    <property type="match status" value="1"/>
</dbReference>
<dbReference type="GO" id="GO:0006032">
    <property type="term" value="P:chitin catabolic process"/>
    <property type="evidence" value="ECO:0007669"/>
    <property type="project" value="UniProtKB-KW"/>
</dbReference>
<feature type="non-terminal residue" evidence="14">
    <location>
        <position position="1"/>
    </location>
</feature>
<sequence>CSASNPCEFGCCSTSGSCGFGPAYCGAGNCTSTCNATAQCGPEYAPPGQQNCPLNVCCSKYGFCGTTSDFCGTGCQTGCGAATQPGNRRIGYYESWNTQRPCDTWSPTQIDPSLWTHLYYSFALISPDFQISTMNEYDTTYYPQFTGLKAQNPGLQVFISIGGWAAGGQIFSQMTSSAANRQAFISSAIAFMQTYGFDGIDIDWEYPAAGDRGGVAADTANYVLFMQELRAACGSSYGISATLPTSYWYLQGFNIVGMQPYVDWFNFMSYDIHGTWDGNNPFTAKVVNPHTNLTEVSLGLDLLWRNLIDPSKVVLGLAFYGRTFTLADPTCTTPGCPFSAGGDAGTCTQTSGILSNAEIQRIIKANNLTPTIDQTAAVKWISWGDSQWASYDDAETYRLKQSFANNLCLGGTMVWAIDLDD</sequence>
<evidence type="ECO:0000256" key="9">
    <source>
        <dbReference type="ARBA" id="ARBA00023326"/>
    </source>
</evidence>
<dbReference type="PROSITE" id="PS51910">
    <property type="entry name" value="GH18_2"/>
    <property type="match status" value="1"/>
</dbReference>
<dbReference type="InterPro" id="IPR001579">
    <property type="entry name" value="Glyco_hydro_18_chit_AS"/>
</dbReference>
<dbReference type="PROSITE" id="PS50941">
    <property type="entry name" value="CHIT_BIND_I_2"/>
    <property type="match status" value="1"/>
</dbReference>
<feature type="non-terminal residue" evidence="14">
    <location>
        <position position="421"/>
    </location>
</feature>
<feature type="domain" description="GH18" evidence="13">
    <location>
        <begin position="87"/>
        <end position="421"/>
    </location>
</feature>
<dbReference type="Pfam" id="PF00187">
    <property type="entry name" value="Chitin_bind_1"/>
    <property type="match status" value="1"/>
</dbReference>
<comment type="catalytic activity">
    <reaction evidence="1">
        <text>Random endo-hydrolysis of N-acetyl-beta-D-glucosaminide (1-&gt;4)-beta-linkages in chitin and chitodextrins.</text>
        <dbReference type="EC" id="3.2.1.14"/>
    </reaction>
</comment>
<dbReference type="InterPro" id="IPR018371">
    <property type="entry name" value="Chitin-binding_1_CS"/>
</dbReference>
<evidence type="ECO:0000256" key="4">
    <source>
        <dbReference type="ARBA" id="ARBA00022669"/>
    </source>
</evidence>
<evidence type="ECO:0000256" key="11">
    <source>
        <dbReference type="RuleBase" id="RU000489"/>
    </source>
</evidence>
<feature type="domain" description="Chitin-binding type-1" evidence="12">
    <location>
        <begin position="37"/>
        <end position="81"/>
    </location>
</feature>
<keyword evidence="4 10" id="KW-0147">Chitin-binding</keyword>
<keyword evidence="5 11" id="KW-0378">Hydrolase</keyword>
<dbReference type="SUPFAM" id="SSF54556">
    <property type="entry name" value="Chitinase insertion domain"/>
    <property type="match status" value="1"/>
</dbReference>
<comment type="similarity">
    <text evidence="2">Belongs to the glycosyl hydrolase 18 family. Chitinase class V subfamily.</text>
</comment>
<keyword evidence="6" id="KW-0146">Chitin degradation</keyword>
<protein>
    <recommendedName>
        <fullName evidence="3">chitinase</fullName>
        <ecNumber evidence="3">3.2.1.14</ecNumber>
    </recommendedName>
</protein>
<evidence type="ECO:0000259" key="13">
    <source>
        <dbReference type="PROSITE" id="PS51910"/>
    </source>
</evidence>
<organism evidence="14 15">
    <name type="scientific">Oidiodendron maius (strain Zn)</name>
    <dbReference type="NCBI Taxonomy" id="913774"/>
    <lineage>
        <taxon>Eukaryota</taxon>
        <taxon>Fungi</taxon>
        <taxon>Dikarya</taxon>
        <taxon>Ascomycota</taxon>
        <taxon>Pezizomycotina</taxon>
        <taxon>Leotiomycetes</taxon>
        <taxon>Leotiomycetes incertae sedis</taxon>
        <taxon>Myxotrichaceae</taxon>
        <taxon>Oidiodendron</taxon>
    </lineage>
</organism>
<dbReference type="GO" id="GO:0008061">
    <property type="term" value="F:chitin binding"/>
    <property type="evidence" value="ECO:0007669"/>
    <property type="project" value="UniProtKB-UniRule"/>
</dbReference>
<dbReference type="GO" id="GO:0000272">
    <property type="term" value="P:polysaccharide catabolic process"/>
    <property type="evidence" value="ECO:0007669"/>
    <property type="project" value="UniProtKB-KW"/>
</dbReference>
<evidence type="ECO:0000256" key="2">
    <source>
        <dbReference type="ARBA" id="ARBA00008682"/>
    </source>
</evidence>
<evidence type="ECO:0000259" key="12">
    <source>
        <dbReference type="PROSITE" id="PS50941"/>
    </source>
</evidence>
<gene>
    <name evidence="14" type="ORF">OIDMADRAFT_68201</name>
</gene>
<dbReference type="SUPFAM" id="SSF51445">
    <property type="entry name" value="(Trans)glycosidases"/>
    <property type="match status" value="1"/>
</dbReference>
<evidence type="ECO:0000313" key="15">
    <source>
        <dbReference type="Proteomes" id="UP000054321"/>
    </source>
</evidence>
<dbReference type="EMBL" id="KN832880">
    <property type="protein sequence ID" value="KIM98197.1"/>
    <property type="molecule type" value="Genomic_DNA"/>
</dbReference>
<keyword evidence="15" id="KW-1185">Reference proteome</keyword>
<dbReference type="OrthoDB" id="73875at2759"/>
<proteinExistence type="inferred from homology"/>
<dbReference type="InterPro" id="IPR036861">
    <property type="entry name" value="Endochitinase-like_sf"/>
</dbReference>
<dbReference type="SUPFAM" id="SSF57016">
    <property type="entry name" value="Plant lectins/antimicrobial peptides"/>
    <property type="match status" value="1"/>
</dbReference>
<keyword evidence="9" id="KW-0624">Polysaccharide degradation</keyword>
<evidence type="ECO:0000256" key="5">
    <source>
        <dbReference type="ARBA" id="ARBA00022801"/>
    </source>
</evidence>
<evidence type="ECO:0000256" key="3">
    <source>
        <dbReference type="ARBA" id="ARBA00012729"/>
    </source>
</evidence>
<dbReference type="Gene3D" id="3.10.50.10">
    <property type="match status" value="1"/>
</dbReference>
<evidence type="ECO:0000256" key="7">
    <source>
        <dbReference type="ARBA" id="ARBA00023277"/>
    </source>
</evidence>
<reference evidence="15" key="2">
    <citation type="submission" date="2015-01" db="EMBL/GenBank/DDBJ databases">
        <title>Evolutionary Origins and Diversification of the Mycorrhizal Mutualists.</title>
        <authorList>
            <consortium name="DOE Joint Genome Institute"/>
            <consortium name="Mycorrhizal Genomics Consortium"/>
            <person name="Kohler A."/>
            <person name="Kuo A."/>
            <person name="Nagy L.G."/>
            <person name="Floudas D."/>
            <person name="Copeland A."/>
            <person name="Barry K.W."/>
            <person name="Cichocki N."/>
            <person name="Veneault-Fourrey C."/>
            <person name="LaButti K."/>
            <person name="Lindquist E.A."/>
            <person name="Lipzen A."/>
            <person name="Lundell T."/>
            <person name="Morin E."/>
            <person name="Murat C."/>
            <person name="Riley R."/>
            <person name="Ohm R."/>
            <person name="Sun H."/>
            <person name="Tunlid A."/>
            <person name="Henrissat B."/>
            <person name="Grigoriev I.V."/>
            <person name="Hibbett D.S."/>
            <person name="Martin F."/>
        </authorList>
    </citation>
    <scope>NUCLEOTIDE SEQUENCE [LARGE SCALE GENOMIC DNA]</scope>
    <source>
        <strain evidence="15">Zn</strain>
    </source>
</reference>
<feature type="disulfide bond" evidence="10">
    <location>
        <begin position="57"/>
        <end position="71"/>
    </location>
</feature>
<dbReference type="Pfam" id="PF00704">
    <property type="entry name" value="Glyco_hydro_18"/>
    <property type="match status" value="1"/>
</dbReference>
<dbReference type="InterPro" id="IPR001223">
    <property type="entry name" value="Glyco_hydro18_cat"/>
</dbReference>
<dbReference type="EC" id="3.2.1.14" evidence="3"/>
<accession>A0A0C3D8G3</accession>
<dbReference type="InterPro" id="IPR001002">
    <property type="entry name" value="Chitin-bd_1"/>
</dbReference>
<dbReference type="InterPro" id="IPR050314">
    <property type="entry name" value="Glycosyl_Hydrlase_18"/>
</dbReference>
<dbReference type="HOGENOM" id="CLU_002833_2_4_1"/>
<dbReference type="SMART" id="SM00636">
    <property type="entry name" value="Glyco_18"/>
    <property type="match status" value="1"/>
</dbReference>
<dbReference type="STRING" id="913774.A0A0C3D8G3"/>
<evidence type="ECO:0000256" key="10">
    <source>
        <dbReference type="PROSITE-ProRule" id="PRU00261"/>
    </source>
</evidence>
<dbReference type="AlphaFoldDB" id="A0A0C3D8G3"/>
<comment type="caution">
    <text evidence="10">Lacks conserved residue(s) required for the propagation of feature annotation.</text>
</comment>
<dbReference type="InterPro" id="IPR029070">
    <property type="entry name" value="Chitinase_insertion_sf"/>
</dbReference>
<name>A0A0C3D8G3_OIDMZ</name>
<reference evidence="14 15" key="1">
    <citation type="submission" date="2014-04" db="EMBL/GenBank/DDBJ databases">
        <authorList>
            <consortium name="DOE Joint Genome Institute"/>
            <person name="Kuo A."/>
            <person name="Martino E."/>
            <person name="Perotto S."/>
            <person name="Kohler A."/>
            <person name="Nagy L.G."/>
            <person name="Floudas D."/>
            <person name="Copeland A."/>
            <person name="Barry K.W."/>
            <person name="Cichocki N."/>
            <person name="Veneault-Fourrey C."/>
            <person name="LaButti K."/>
            <person name="Lindquist E.A."/>
            <person name="Lipzen A."/>
            <person name="Lundell T."/>
            <person name="Morin E."/>
            <person name="Murat C."/>
            <person name="Sun H."/>
            <person name="Tunlid A."/>
            <person name="Henrissat B."/>
            <person name="Grigoriev I.V."/>
            <person name="Hibbett D.S."/>
            <person name="Martin F."/>
            <person name="Nordberg H.P."/>
            <person name="Cantor M.N."/>
            <person name="Hua S.X."/>
        </authorList>
    </citation>
    <scope>NUCLEOTIDE SEQUENCE [LARGE SCALE GENOMIC DNA]</scope>
    <source>
        <strain evidence="14 15">Zn</strain>
    </source>
</reference>
<dbReference type="PANTHER" id="PTHR11177">
    <property type="entry name" value="CHITINASE"/>
    <property type="match status" value="1"/>
</dbReference>
<keyword evidence="7" id="KW-0119">Carbohydrate metabolism</keyword>
<evidence type="ECO:0000256" key="1">
    <source>
        <dbReference type="ARBA" id="ARBA00000822"/>
    </source>
</evidence>
<feature type="disulfide bond" evidence="10">
    <location>
        <begin position="75"/>
        <end position="79"/>
    </location>
</feature>
<evidence type="ECO:0000256" key="6">
    <source>
        <dbReference type="ARBA" id="ARBA00023024"/>
    </source>
</evidence>
<feature type="disulfide bond" evidence="10">
    <location>
        <begin position="52"/>
        <end position="64"/>
    </location>
</feature>
<dbReference type="CDD" id="cd00035">
    <property type="entry name" value="ChtBD1"/>
    <property type="match status" value="1"/>
</dbReference>
<dbReference type="InParanoid" id="A0A0C3D8G3"/>
<dbReference type="PANTHER" id="PTHR11177:SF402">
    <property type="entry name" value="CHITINASE"/>
    <property type="match status" value="1"/>
</dbReference>
<dbReference type="GO" id="GO:0008843">
    <property type="term" value="F:endochitinase activity"/>
    <property type="evidence" value="ECO:0007669"/>
    <property type="project" value="UniProtKB-EC"/>
</dbReference>
<evidence type="ECO:0000313" key="14">
    <source>
        <dbReference type="EMBL" id="KIM98197.1"/>
    </source>
</evidence>
<keyword evidence="8 11" id="KW-0326">Glycosidase</keyword>
<evidence type="ECO:0000256" key="8">
    <source>
        <dbReference type="ARBA" id="ARBA00023295"/>
    </source>
</evidence>
<dbReference type="SMART" id="SM00270">
    <property type="entry name" value="ChtBD1"/>
    <property type="match status" value="2"/>
</dbReference>
<dbReference type="InterPro" id="IPR017853">
    <property type="entry name" value="GH"/>
</dbReference>
<keyword evidence="10" id="KW-1015">Disulfide bond</keyword>
<dbReference type="InterPro" id="IPR011583">
    <property type="entry name" value="Chitinase_II/V-like_cat"/>
</dbReference>